<protein>
    <submittedName>
        <fullName evidence="1">Uncharacterized protein</fullName>
    </submittedName>
</protein>
<keyword evidence="2" id="KW-1185">Reference proteome</keyword>
<accession>A0A9Q3EM92</accession>
<evidence type="ECO:0000313" key="1">
    <source>
        <dbReference type="EMBL" id="MBW0521451.1"/>
    </source>
</evidence>
<comment type="caution">
    <text evidence="1">The sequence shown here is derived from an EMBL/GenBank/DDBJ whole genome shotgun (WGS) entry which is preliminary data.</text>
</comment>
<evidence type="ECO:0000313" key="2">
    <source>
        <dbReference type="Proteomes" id="UP000765509"/>
    </source>
</evidence>
<proteinExistence type="predicted"/>
<sequence length="209" mass="23953">MAEIIFYTKTPVKEAFTNFKAPLARARIIDEPFLAGDLPQKLKHLSPRSNQVLVSVVEFFPKVSYTTDPTSLNPEDHPERSKVTPNSCGLRYVFNQLIGTITDILYLHVQSRNTNNVIPLPGEAKRAANRNISIFFCFIKPPCFRTSISFHLSSKQPILSNLERIYGTIIWKNRHSRQAQGTFYNPFMKPNLKQQGIFHLNSNFNGIWN</sequence>
<dbReference type="AlphaFoldDB" id="A0A9Q3EM92"/>
<name>A0A9Q3EM92_9BASI</name>
<organism evidence="1 2">
    <name type="scientific">Austropuccinia psidii MF-1</name>
    <dbReference type="NCBI Taxonomy" id="1389203"/>
    <lineage>
        <taxon>Eukaryota</taxon>
        <taxon>Fungi</taxon>
        <taxon>Dikarya</taxon>
        <taxon>Basidiomycota</taxon>
        <taxon>Pucciniomycotina</taxon>
        <taxon>Pucciniomycetes</taxon>
        <taxon>Pucciniales</taxon>
        <taxon>Sphaerophragmiaceae</taxon>
        <taxon>Austropuccinia</taxon>
    </lineage>
</organism>
<dbReference type="EMBL" id="AVOT02028822">
    <property type="protein sequence ID" value="MBW0521451.1"/>
    <property type="molecule type" value="Genomic_DNA"/>
</dbReference>
<reference evidence="1" key="1">
    <citation type="submission" date="2021-03" db="EMBL/GenBank/DDBJ databases">
        <title>Draft genome sequence of rust myrtle Austropuccinia psidii MF-1, a brazilian biotype.</title>
        <authorList>
            <person name="Quecine M.C."/>
            <person name="Pachon D.M.R."/>
            <person name="Bonatelli M.L."/>
            <person name="Correr F.H."/>
            <person name="Franceschini L.M."/>
            <person name="Leite T.F."/>
            <person name="Margarido G.R.A."/>
            <person name="Almeida C.A."/>
            <person name="Ferrarezi J.A."/>
            <person name="Labate C.A."/>
        </authorList>
    </citation>
    <scope>NUCLEOTIDE SEQUENCE</scope>
    <source>
        <strain evidence="1">MF-1</strain>
    </source>
</reference>
<gene>
    <name evidence="1" type="ORF">O181_061166</name>
</gene>
<dbReference type="Proteomes" id="UP000765509">
    <property type="component" value="Unassembled WGS sequence"/>
</dbReference>